<reference evidence="2 3" key="1">
    <citation type="submission" date="2019-03" db="EMBL/GenBank/DDBJ databases">
        <title>Genomic Encyclopedia of Type Strains, Phase IV (KMG-IV): sequencing the most valuable type-strain genomes for metagenomic binning, comparative biology and taxonomic classification.</title>
        <authorList>
            <person name="Goeker M."/>
        </authorList>
    </citation>
    <scope>NUCLEOTIDE SEQUENCE [LARGE SCALE GENOMIC DNA]</scope>
    <source>
        <strain evidence="2 3">DSM 46831</strain>
    </source>
</reference>
<dbReference type="InterPro" id="IPR036112">
    <property type="entry name" value="ComA_synth_sf"/>
</dbReference>
<dbReference type="EMBL" id="SLXV01000001">
    <property type="protein sequence ID" value="TCP70623.1"/>
    <property type="molecule type" value="Genomic_DNA"/>
</dbReference>
<gene>
    <name evidence="2" type="ORF">EDD57_10165</name>
</gene>
<dbReference type="InterPro" id="IPR013785">
    <property type="entry name" value="Aldolase_TIM"/>
</dbReference>
<keyword evidence="3" id="KW-1185">Reference proteome</keyword>
<sequence length="266" mass="30647">MERNIWGNWLQVHTKHRQFEKPRSTGLTMVMDKGLGMRAFDDLIEIAHPYIDFYKLGFGTAAVTPLRLLREKIERTEREHIHIYPGGTFFEIAHHHRCADQYFQALRDQGIQWIEISEGTISISPREKRDLIRKAHKLGFSVITEIGKKESGTFLTMEEIHSQATSDLEEGVQFVIIEGRESGIDVGIYDENGKFDSSLIRDLANSLPLNRIMFEAPLKKQQIQYIQLIGNEVNLGNIAPTEVIALEALRQHLRSDTFNPNMEVYR</sequence>
<evidence type="ECO:0000313" key="2">
    <source>
        <dbReference type="EMBL" id="TCP70623.1"/>
    </source>
</evidence>
<dbReference type="SUPFAM" id="SSF102110">
    <property type="entry name" value="(2r)-phospho-3-sulfolactate synthase ComA"/>
    <property type="match status" value="1"/>
</dbReference>
<dbReference type="Pfam" id="PF02679">
    <property type="entry name" value="ComA"/>
    <property type="match status" value="1"/>
</dbReference>
<dbReference type="InterPro" id="IPR003830">
    <property type="entry name" value="ComA_synth"/>
</dbReference>
<dbReference type="Proteomes" id="UP000294746">
    <property type="component" value="Unassembled WGS sequence"/>
</dbReference>
<dbReference type="AlphaFoldDB" id="A0A4R2S2Q7"/>
<dbReference type="PANTHER" id="PTHR48413:SF1">
    <property type="entry name" value="PROTEIN HEAT-STRESS-ASSOCIATED 32"/>
    <property type="match status" value="1"/>
</dbReference>
<protein>
    <submittedName>
        <fullName evidence="2">Phosphosulfolactate synthase</fullName>
    </submittedName>
</protein>
<name>A0A4R2S2Q7_9BACL</name>
<dbReference type="RefSeq" id="WP_165873614.1">
    <property type="nucleotide sequence ID" value="NZ_SLXV01000001.1"/>
</dbReference>
<dbReference type="Gene3D" id="3.20.20.70">
    <property type="entry name" value="Aldolase class I"/>
    <property type="match status" value="1"/>
</dbReference>
<proteinExistence type="inferred from homology"/>
<organism evidence="2 3">
    <name type="scientific">Baia soyae</name>
    <dbReference type="NCBI Taxonomy" id="1544746"/>
    <lineage>
        <taxon>Bacteria</taxon>
        <taxon>Bacillati</taxon>
        <taxon>Bacillota</taxon>
        <taxon>Bacilli</taxon>
        <taxon>Bacillales</taxon>
        <taxon>Thermoactinomycetaceae</taxon>
        <taxon>Baia</taxon>
    </lineage>
</organism>
<dbReference type="PANTHER" id="PTHR48413">
    <property type="match status" value="1"/>
</dbReference>
<evidence type="ECO:0000256" key="1">
    <source>
        <dbReference type="ARBA" id="ARBA00010424"/>
    </source>
</evidence>
<comment type="caution">
    <text evidence="2">The sequence shown here is derived from an EMBL/GenBank/DDBJ whole genome shotgun (WGS) entry which is preliminary data.</text>
</comment>
<accession>A0A4R2S2Q7</accession>
<evidence type="ECO:0000313" key="3">
    <source>
        <dbReference type="Proteomes" id="UP000294746"/>
    </source>
</evidence>
<comment type="similarity">
    <text evidence="1">Belongs to the phosphosulfolactate synthase family.</text>
</comment>